<dbReference type="AlphaFoldDB" id="A0A5C3Q5Z5"/>
<name>A0A5C3Q5Z5_9AGAR</name>
<protein>
    <submittedName>
        <fullName evidence="1">Uncharacterized protein</fullName>
    </submittedName>
</protein>
<evidence type="ECO:0000313" key="2">
    <source>
        <dbReference type="Proteomes" id="UP000305067"/>
    </source>
</evidence>
<dbReference type="EMBL" id="ML178879">
    <property type="protein sequence ID" value="TFK95618.1"/>
    <property type="molecule type" value="Genomic_DNA"/>
</dbReference>
<organism evidence="1 2">
    <name type="scientific">Pterulicium gracile</name>
    <dbReference type="NCBI Taxonomy" id="1884261"/>
    <lineage>
        <taxon>Eukaryota</taxon>
        <taxon>Fungi</taxon>
        <taxon>Dikarya</taxon>
        <taxon>Basidiomycota</taxon>
        <taxon>Agaricomycotina</taxon>
        <taxon>Agaricomycetes</taxon>
        <taxon>Agaricomycetidae</taxon>
        <taxon>Agaricales</taxon>
        <taxon>Pleurotineae</taxon>
        <taxon>Pterulaceae</taxon>
        <taxon>Pterulicium</taxon>
    </lineage>
</organism>
<accession>A0A5C3Q5Z5</accession>
<sequence>MFTTLVFRASSHPSSLPSCESRFGSIGGKFACVILMLLSVPFGCLSRALRYPIGAPRRVSSGCPFASLGTQSSPKSVAISRMPRNMDLSLLVVEDGASGFSALW</sequence>
<dbReference type="Proteomes" id="UP000305067">
    <property type="component" value="Unassembled WGS sequence"/>
</dbReference>
<keyword evidence="2" id="KW-1185">Reference proteome</keyword>
<proteinExistence type="predicted"/>
<reference evidence="1 2" key="1">
    <citation type="journal article" date="2019" name="Nat. Ecol. Evol.">
        <title>Megaphylogeny resolves global patterns of mushroom evolution.</title>
        <authorList>
            <person name="Varga T."/>
            <person name="Krizsan K."/>
            <person name="Foldi C."/>
            <person name="Dima B."/>
            <person name="Sanchez-Garcia M."/>
            <person name="Sanchez-Ramirez S."/>
            <person name="Szollosi G.J."/>
            <person name="Szarkandi J.G."/>
            <person name="Papp V."/>
            <person name="Albert L."/>
            <person name="Andreopoulos W."/>
            <person name="Angelini C."/>
            <person name="Antonin V."/>
            <person name="Barry K.W."/>
            <person name="Bougher N.L."/>
            <person name="Buchanan P."/>
            <person name="Buyck B."/>
            <person name="Bense V."/>
            <person name="Catcheside P."/>
            <person name="Chovatia M."/>
            <person name="Cooper J."/>
            <person name="Damon W."/>
            <person name="Desjardin D."/>
            <person name="Finy P."/>
            <person name="Geml J."/>
            <person name="Haridas S."/>
            <person name="Hughes K."/>
            <person name="Justo A."/>
            <person name="Karasinski D."/>
            <person name="Kautmanova I."/>
            <person name="Kiss B."/>
            <person name="Kocsube S."/>
            <person name="Kotiranta H."/>
            <person name="LaButti K.M."/>
            <person name="Lechner B.E."/>
            <person name="Liimatainen K."/>
            <person name="Lipzen A."/>
            <person name="Lukacs Z."/>
            <person name="Mihaltcheva S."/>
            <person name="Morgado L.N."/>
            <person name="Niskanen T."/>
            <person name="Noordeloos M.E."/>
            <person name="Ohm R.A."/>
            <person name="Ortiz-Santana B."/>
            <person name="Ovrebo C."/>
            <person name="Racz N."/>
            <person name="Riley R."/>
            <person name="Savchenko A."/>
            <person name="Shiryaev A."/>
            <person name="Soop K."/>
            <person name="Spirin V."/>
            <person name="Szebenyi C."/>
            <person name="Tomsovsky M."/>
            <person name="Tulloss R.E."/>
            <person name="Uehling J."/>
            <person name="Grigoriev I.V."/>
            <person name="Vagvolgyi C."/>
            <person name="Papp T."/>
            <person name="Martin F.M."/>
            <person name="Miettinen O."/>
            <person name="Hibbett D.S."/>
            <person name="Nagy L.G."/>
        </authorList>
    </citation>
    <scope>NUCLEOTIDE SEQUENCE [LARGE SCALE GENOMIC DNA]</scope>
    <source>
        <strain evidence="1 2">CBS 309.79</strain>
    </source>
</reference>
<gene>
    <name evidence="1" type="ORF">BDV98DRAFT_577491</name>
</gene>
<evidence type="ECO:0000313" key="1">
    <source>
        <dbReference type="EMBL" id="TFK95618.1"/>
    </source>
</evidence>